<dbReference type="EMBL" id="KZ819820">
    <property type="protein sequence ID" value="PWN51751.1"/>
    <property type="molecule type" value="Genomic_DNA"/>
</dbReference>
<name>A0ACD0P163_9BASI</name>
<accession>A0ACD0P163</accession>
<sequence>MPSNAGKAVLIIGTIIFFHAAYSTYEHLSLLKSLDLPTGAGSASSEGHGMPKDIAIETIVSLLVILVGVSLTAQPLKEITWTSEMRKRTIDELDSRPNFSNLNHRGSILFGKETLS</sequence>
<keyword evidence="2" id="KW-1185">Reference proteome</keyword>
<organism evidence="1 2">
    <name type="scientific">Violaceomyces palustris</name>
    <dbReference type="NCBI Taxonomy" id="1673888"/>
    <lineage>
        <taxon>Eukaryota</taxon>
        <taxon>Fungi</taxon>
        <taxon>Dikarya</taxon>
        <taxon>Basidiomycota</taxon>
        <taxon>Ustilaginomycotina</taxon>
        <taxon>Ustilaginomycetes</taxon>
        <taxon>Violaceomycetales</taxon>
        <taxon>Violaceomycetaceae</taxon>
        <taxon>Violaceomyces</taxon>
    </lineage>
</organism>
<evidence type="ECO:0000313" key="1">
    <source>
        <dbReference type="EMBL" id="PWN51751.1"/>
    </source>
</evidence>
<protein>
    <submittedName>
        <fullName evidence="1">Uncharacterized protein</fullName>
    </submittedName>
</protein>
<dbReference type="Proteomes" id="UP000245626">
    <property type="component" value="Unassembled WGS sequence"/>
</dbReference>
<proteinExistence type="predicted"/>
<reference evidence="1 2" key="1">
    <citation type="journal article" date="2018" name="Mol. Biol. Evol.">
        <title>Broad Genomic Sampling Reveals a Smut Pathogenic Ancestry of the Fungal Clade Ustilaginomycotina.</title>
        <authorList>
            <person name="Kijpornyongpan T."/>
            <person name="Mondo S.J."/>
            <person name="Barry K."/>
            <person name="Sandor L."/>
            <person name="Lee J."/>
            <person name="Lipzen A."/>
            <person name="Pangilinan J."/>
            <person name="LaButti K."/>
            <person name="Hainaut M."/>
            <person name="Henrissat B."/>
            <person name="Grigoriev I.V."/>
            <person name="Spatafora J.W."/>
            <person name="Aime M.C."/>
        </authorList>
    </citation>
    <scope>NUCLEOTIDE SEQUENCE [LARGE SCALE GENOMIC DNA]</scope>
    <source>
        <strain evidence="1 2">SA 807</strain>
    </source>
</reference>
<evidence type="ECO:0000313" key="2">
    <source>
        <dbReference type="Proteomes" id="UP000245626"/>
    </source>
</evidence>
<gene>
    <name evidence="1" type="ORF">IE53DRAFT_385902</name>
</gene>